<sequence>MPETPDASHSLYETMGLVRIIAIDPEGRASLEYEAKPEQCHSGGVVQGGFISGWIDAAMAHAAMAKNGEGIVPMTLELKVSYFAPTRPGPVIAEAWVERHGKRTSFYEGHLTDKDGTVLAKATSTILRADVGRVMAASRKATGDGA</sequence>
<dbReference type="RefSeq" id="WP_011414023.1">
    <property type="nucleotide sequence ID" value="NC_007722.1"/>
</dbReference>
<evidence type="ECO:0000313" key="4">
    <source>
        <dbReference type="EMBL" id="ABC63187.1"/>
    </source>
</evidence>
<dbReference type="EMBL" id="CP000157">
    <property type="protein sequence ID" value="ABC63187.1"/>
    <property type="molecule type" value="Genomic_DNA"/>
</dbReference>
<keyword evidence="2" id="KW-0378">Hydrolase</keyword>
<evidence type="ECO:0000313" key="5">
    <source>
        <dbReference type="Proteomes" id="UP000008808"/>
    </source>
</evidence>
<dbReference type="eggNOG" id="COG2050">
    <property type="taxonomic scope" value="Bacteria"/>
</dbReference>
<evidence type="ECO:0000259" key="3">
    <source>
        <dbReference type="Pfam" id="PF03061"/>
    </source>
</evidence>
<dbReference type="InterPro" id="IPR003736">
    <property type="entry name" value="PAAI_dom"/>
</dbReference>
<dbReference type="InterPro" id="IPR039298">
    <property type="entry name" value="ACOT13"/>
</dbReference>
<protein>
    <recommendedName>
        <fullName evidence="3">Thioesterase domain-containing protein</fullName>
    </recommendedName>
</protein>
<comment type="similarity">
    <text evidence="1">Belongs to the thioesterase PaaI family.</text>
</comment>
<name>Q2NAV4_ERYLH</name>
<dbReference type="Pfam" id="PF03061">
    <property type="entry name" value="4HBT"/>
    <property type="match status" value="1"/>
</dbReference>
<feature type="domain" description="Thioesterase" evidence="3">
    <location>
        <begin position="43"/>
        <end position="119"/>
    </location>
</feature>
<dbReference type="Proteomes" id="UP000008808">
    <property type="component" value="Chromosome"/>
</dbReference>
<dbReference type="PANTHER" id="PTHR21660">
    <property type="entry name" value="THIOESTERASE SUPERFAMILY MEMBER-RELATED"/>
    <property type="match status" value="1"/>
</dbReference>
<dbReference type="NCBIfam" id="TIGR00369">
    <property type="entry name" value="unchar_dom_1"/>
    <property type="match status" value="1"/>
</dbReference>
<dbReference type="GO" id="GO:0047617">
    <property type="term" value="F:fatty acyl-CoA hydrolase activity"/>
    <property type="evidence" value="ECO:0007669"/>
    <property type="project" value="InterPro"/>
</dbReference>
<keyword evidence="5" id="KW-1185">Reference proteome</keyword>
<reference evidence="5" key="1">
    <citation type="journal article" date="2009" name="J. Bacteriol.">
        <title>Complete genome sequence of Erythrobacter litoralis HTCC2594.</title>
        <authorList>
            <person name="Oh H.M."/>
            <person name="Giovannoni S.J."/>
            <person name="Ferriera S."/>
            <person name="Johnson J."/>
            <person name="Cho J.C."/>
        </authorList>
    </citation>
    <scope>NUCLEOTIDE SEQUENCE [LARGE SCALE GENOMIC DNA]</scope>
    <source>
        <strain evidence="5">HTCC2594</strain>
    </source>
</reference>
<dbReference type="OrthoDB" id="9813282at2"/>
<evidence type="ECO:0000256" key="2">
    <source>
        <dbReference type="ARBA" id="ARBA00022801"/>
    </source>
</evidence>
<dbReference type="HOGENOM" id="CLU_089876_3_1_5"/>
<dbReference type="AlphaFoldDB" id="Q2NAV4"/>
<organism evidence="4 5">
    <name type="scientific">Erythrobacter litoralis (strain HTCC2594)</name>
    <dbReference type="NCBI Taxonomy" id="314225"/>
    <lineage>
        <taxon>Bacteria</taxon>
        <taxon>Pseudomonadati</taxon>
        <taxon>Pseudomonadota</taxon>
        <taxon>Alphaproteobacteria</taxon>
        <taxon>Sphingomonadales</taxon>
        <taxon>Erythrobacteraceae</taxon>
        <taxon>Erythrobacter/Porphyrobacter group</taxon>
        <taxon>Erythrobacter</taxon>
    </lineage>
</organism>
<dbReference type="SUPFAM" id="SSF54637">
    <property type="entry name" value="Thioesterase/thiol ester dehydrase-isomerase"/>
    <property type="match status" value="1"/>
</dbReference>
<dbReference type="InterPro" id="IPR029069">
    <property type="entry name" value="HotDog_dom_sf"/>
</dbReference>
<dbReference type="PANTHER" id="PTHR21660:SF1">
    <property type="entry name" value="ACYL-COENZYME A THIOESTERASE 13"/>
    <property type="match status" value="1"/>
</dbReference>
<dbReference type="KEGG" id="eli:ELI_05475"/>
<dbReference type="Gene3D" id="3.10.129.10">
    <property type="entry name" value="Hotdog Thioesterase"/>
    <property type="match status" value="1"/>
</dbReference>
<gene>
    <name evidence="4" type="ordered locus">ELI_05475</name>
</gene>
<accession>Q2NAV4</accession>
<dbReference type="STRING" id="314225.ELI_05475"/>
<dbReference type="InterPro" id="IPR006683">
    <property type="entry name" value="Thioestr_dom"/>
</dbReference>
<dbReference type="CDD" id="cd03443">
    <property type="entry name" value="PaaI_thioesterase"/>
    <property type="match status" value="1"/>
</dbReference>
<proteinExistence type="inferred from homology"/>
<evidence type="ECO:0000256" key="1">
    <source>
        <dbReference type="ARBA" id="ARBA00008324"/>
    </source>
</evidence>